<keyword evidence="1" id="KW-0679">Respiratory chain</keyword>
<comment type="subcellular location">
    <subcellularLocation>
        <location evidence="1">Mitochondrion membrane</location>
        <topology evidence="1">Multi-pass membrane protein</topology>
    </subcellularLocation>
</comment>
<dbReference type="PANTHER" id="PTHR33269">
    <property type="entry name" value="NADH-UBIQUINONE OXIDOREDUCTASE CHAIN 6"/>
    <property type="match status" value="1"/>
</dbReference>
<dbReference type="EC" id="7.1.1.2" evidence="1"/>
<feature type="transmembrane region" description="Helical" evidence="1">
    <location>
        <begin position="30"/>
        <end position="47"/>
    </location>
</feature>
<dbReference type="InterPro" id="IPR001457">
    <property type="entry name" value="NADH_UbQ/plastoQ_OxRdtase_su6"/>
</dbReference>
<comment type="catalytic activity">
    <reaction evidence="1">
        <text>a ubiquinone + NADH + 5 H(+)(in) = a ubiquinol + NAD(+) + 4 H(+)(out)</text>
        <dbReference type="Rhea" id="RHEA:29091"/>
        <dbReference type="Rhea" id="RHEA-COMP:9565"/>
        <dbReference type="Rhea" id="RHEA-COMP:9566"/>
        <dbReference type="ChEBI" id="CHEBI:15378"/>
        <dbReference type="ChEBI" id="CHEBI:16389"/>
        <dbReference type="ChEBI" id="CHEBI:17976"/>
        <dbReference type="ChEBI" id="CHEBI:57540"/>
        <dbReference type="ChEBI" id="CHEBI:57945"/>
        <dbReference type="EC" id="7.1.1.2"/>
    </reaction>
</comment>
<dbReference type="InterPro" id="IPR042106">
    <property type="entry name" value="Nuo/plastoQ_OxRdtase_6_NuoJ"/>
</dbReference>
<proteinExistence type="inferred from homology"/>
<dbReference type="Pfam" id="PF00499">
    <property type="entry name" value="Oxidored_q3"/>
    <property type="match status" value="1"/>
</dbReference>
<dbReference type="Gene3D" id="1.20.120.1200">
    <property type="entry name" value="NADH-ubiquinone/plastoquinone oxidoreductase chain 6, subunit NuoJ"/>
    <property type="match status" value="1"/>
</dbReference>
<keyword evidence="1" id="KW-1133">Transmembrane helix</keyword>
<keyword evidence="1" id="KW-0472">Membrane</keyword>
<dbReference type="AlphaFoldDB" id="A0A2U9GHX0"/>
<sequence>MIEVLHGIITMILVFSSLMVIIASNSIHAVLFLILSYVSASIILLILKCEFIALIFITIYVGAVAVLFLFVVLLLDIKLYQVNNRLFLYSYSIFLSLIFLVELLFLAFKNFRVNPYLNQGWLTNSHSNLIFKLDMLSDIEVLGQVLSVNFVVQLLTAGLILFLGIVGSIVISINFNLKKAKLQIFYRQFSKSFKSSLVF</sequence>
<protein>
    <recommendedName>
        <fullName evidence="1">NADH-ubiquinone oxidoreductase chain 6</fullName>
        <ecNumber evidence="1">7.1.1.2</ecNumber>
    </recommendedName>
</protein>
<keyword evidence="1" id="KW-0812">Transmembrane</keyword>
<dbReference type="PANTHER" id="PTHR33269:SF17">
    <property type="entry name" value="NADH-UBIQUINONE OXIDOREDUCTASE CHAIN 6"/>
    <property type="match status" value="1"/>
</dbReference>
<name>A0A2U9GHX0_9STRA</name>
<evidence type="ECO:0000256" key="1">
    <source>
        <dbReference type="RuleBase" id="RU004430"/>
    </source>
</evidence>
<feature type="transmembrane region" description="Helical" evidence="1">
    <location>
        <begin position="53"/>
        <end position="75"/>
    </location>
</feature>
<feature type="transmembrane region" description="Helical" evidence="1">
    <location>
        <begin position="6"/>
        <end position="23"/>
    </location>
</feature>
<dbReference type="RefSeq" id="YP_009495432.1">
    <property type="nucleotide sequence ID" value="NC_037987.1"/>
</dbReference>
<feature type="transmembrane region" description="Helical" evidence="1">
    <location>
        <begin position="87"/>
        <end position="108"/>
    </location>
</feature>
<comment type="function">
    <text evidence="1">Core subunit of the mitochondrial membrane respiratory chain NADH dehydrogenase (Complex I) which catalyzes electron transfer from NADH through the respiratory chain, using ubiquinone as an electron acceptor. Essential for the catalytic activity and assembly of complex I.</text>
</comment>
<dbReference type="GO" id="GO:0031966">
    <property type="term" value="C:mitochondrial membrane"/>
    <property type="evidence" value="ECO:0007669"/>
    <property type="project" value="UniProtKB-SubCell"/>
</dbReference>
<keyword evidence="1" id="KW-0830">Ubiquinone</keyword>
<comment type="similarity">
    <text evidence="1">Belongs to the complex I subunit 6 family.</text>
</comment>
<dbReference type="EMBL" id="MG271846">
    <property type="protein sequence ID" value="AWQ64079.1"/>
    <property type="molecule type" value="Genomic_DNA"/>
</dbReference>
<keyword evidence="1" id="KW-0249">Electron transport</keyword>
<geneLocation type="mitochondrion" evidence="2"/>
<keyword evidence="1" id="KW-0813">Transport</keyword>
<accession>A0A2U9GHX0</accession>
<organism evidence="2">
    <name type="scientific">Eunotia naegelii</name>
    <dbReference type="NCBI Taxonomy" id="1458866"/>
    <lineage>
        <taxon>Eukaryota</taxon>
        <taxon>Sar</taxon>
        <taxon>Stramenopiles</taxon>
        <taxon>Ochrophyta</taxon>
        <taxon>Bacillariophyta</taxon>
        <taxon>Bacillariophyceae</taxon>
        <taxon>Eunotiophycidae</taxon>
        <taxon>Eunotiales</taxon>
        <taxon>Eunotiaceae</taxon>
        <taxon>Eunotia</taxon>
    </lineage>
</organism>
<keyword evidence="1" id="KW-0520">NAD</keyword>
<evidence type="ECO:0000313" key="2">
    <source>
        <dbReference type="EMBL" id="AWQ64079.1"/>
    </source>
</evidence>
<feature type="transmembrane region" description="Helical" evidence="1">
    <location>
        <begin position="150"/>
        <end position="177"/>
    </location>
</feature>
<gene>
    <name evidence="2" type="primary">nad6</name>
</gene>
<dbReference type="GeneID" id="36957362"/>
<dbReference type="GO" id="GO:0008137">
    <property type="term" value="F:NADH dehydrogenase (ubiquinone) activity"/>
    <property type="evidence" value="ECO:0007669"/>
    <property type="project" value="UniProtKB-UniRule"/>
</dbReference>
<keyword evidence="1 2" id="KW-0496">Mitochondrion</keyword>
<keyword evidence="1" id="KW-1278">Translocase</keyword>
<reference evidence="2" key="1">
    <citation type="journal article" date="2018" name="Genome Biol. Evol.">
        <title>Recurrent loss, horizontal transfer, and the obscure origins of mitochondrial introns in diatoms (Bacillariophyta).</title>
        <authorList>
            <person name="Guillory W.X."/>
            <person name="Onyshchenko A."/>
            <person name="Ruck E.C."/>
            <person name="Parks M."/>
            <person name="Nakov T."/>
            <person name="Wickett N.J."/>
            <person name="Alverson A.J."/>
        </authorList>
    </citation>
    <scope>NUCLEOTIDE SEQUENCE</scope>
    <source>
        <strain evidence="2">UTEX FD354</strain>
    </source>
</reference>